<dbReference type="InterPro" id="IPR019748">
    <property type="entry name" value="FERM_central"/>
</dbReference>
<proteinExistence type="predicted"/>
<accession>A2E4F4</accession>
<dbReference type="EMBL" id="DS113301">
    <property type="protein sequence ID" value="EAY12489.1"/>
    <property type="molecule type" value="Genomic_DNA"/>
</dbReference>
<reference evidence="4" key="1">
    <citation type="submission" date="2006-10" db="EMBL/GenBank/DDBJ databases">
        <authorList>
            <person name="Amadeo P."/>
            <person name="Zhao Q."/>
            <person name="Wortman J."/>
            <person name="Fraser-Liggett C."/>
            <person name="Carlton J."/>
        </authorList>
    </citation>
    <scope>NUCLEOTIDE SEQUENCE</scope>
    <source>
        <strain evidence="4">G3</strain>
    </source>
</reference>
<dbReference type="RefSeq" id="XP_001324712.1">
    <property type="nucleotide sequence ID" value="XM_001324677.1"/>
</dbReference>
<feature type="compositionally biased region" description="Basic residues" evidence="2">
    <location>
        <begin position="3305"/>
        <end position="3314"/>
    </location>
</feature>
<dbReference type="InterPro" id="IPR014352">
    <property type="entry name" value="FERM/acyl-CoA-bd_prot_sf"/>
</dbReference>
<evidence type="ECO:0000256" key="2">
    <source>
        <dbReference type="SAM" id="MobiDB-lite"/>
    </source>
</evidence>
<gene>
    <name evidence="4" type="ORF">TVAG_129030</name>
</gene>
<dbReference type="Proteomes" id="UP000001542">
    <property type="component" value="Unassembled WGS sequence"/>
</dbReference>
<feature type="region of interest" description="Disordered" evidence="2">
    <location>
        <begin position="3294"/>
        <end position="3319"/>
    </location>
</feature>
<dbReference type="CDD" id="cd14473">
    <property type="entry name" value="FERM_B-lobe"/>
    <property type="match status" value="1"/>
</dbReference>
<dbReference type="KEGG" id="tva:4770455"/>
<protein>
    <recommendedName>
        <fullName evidence="3">FERM domain-containing protein</fullName>
    </recommendedName>
</protein>
<organism evidence="4 5">
    <name type="scientific">Trichomonas vaginalis (strain ATCC PRA-98 / G3)</name>
    <dbReference type="NCBI Taxonomy" id="412133"/>
    <lineage>
        <taxon>Eukaryota</taxon>
        <taxon>Metamonada</taxon>
        <taxon>Parabasalia</taxon>
        <taxon>Trichomonadida</taxon>
        <taxon>Trichomonadidae</taxon>
        <taxon>Trichomonas</taxon>
    </lineage>
</organism>
<sequence>MEFLIFKRRYMTYTIHDVKNIDRRGFLEIRKHILKESEWVSESKAIELAVYSILADAPNYEAAQHIAITNVEKILPCNFKVQEDTAKKIKDVLKTSPEMSQLESMRKYAATARTTTNFGCITCKVNYHKLSGIKTERGATPIHLFVCPFGIQGIELENNNPFLRCSYQNIISYTQISYIIQIKAFLEDGSISTMEFAGTDAEKIAFYLDQYTIGVRPFLVERNRVQNMVKEAGFKNIIDSAQNSGKTIKISPYVSDPFPLTYPINEGWEENDALRYCLIKCASPQDVAYSIMKSDEDTGYEFLQKSSYLNSLELSPKSVLHVIPHEISGFVSTNNGNIVEMAIHPKVPIYESVNTVCEWMQFGPSFGVTFCAFSPQKGLVPLDFLHPLPAETPFYFDLVVQRRFPFMLNIFMEDQSYYLPLFIHMKDCVLNGNNVIPIEAIIELGICQLYGECQSEQETQNLFTSFSDDKAQKTIPKNVPFSQQVMMTYRKSFLEHQQMNQFVAIYIYLCIIGCLPDFCAEKYDAIYTKENSPDINVVIKLSIHGIVITSVVDNVDIHTLSYASIISATIEDKKANLKFEDNDRLFHDIYLDSTNNEEIISYINDILFCFKQMADNHYDFIFDETINFNLLGFVPLFFTTNQKTEQNIDDGNLDLNLIQFDEIQKLDVDLTSTTVELSPDVNDVIGIDTEQFDYRKITEENYALKDSIMSDDAEQDITWRANVDVLSETRKKGALQSIIVNLDDIMDNIQNKSADEVAVDMSKLKDTFSTIQFDENDEKDVDLRNRFNNIYNTVQTASMSAIPMVDISVQLTKDIKNVISNSNKAIEKSNIKILELKNTAQQNPPVIINEKQQQLATNLCLVSGIEEKFSNFVSSNSDVIAKMGFNTKDLMKTLASHSTLVTKLASEIKSSNDQVNLIKLLPQVGSINQQLDILHQFNKNAALNNLKFEESTNLEFDLQKLLANTKKLVALTKASNTNPELIQRSRQYQVYLGDYSKLDQIIEQIRNILTTSQPVFDRPMIKNNEQSAKLFEIIQNKIDDGNENLRKQFFALNKNPNNESARTASVNTLYTMKDTLTDFINRLAQFASTVPDSNSVSQLCQSTIPLIDDCLLSISTANITPAAIQEISKSLTELATDAMQTAQSNIGKFNQMQIQQIQNEHQSLVQKLNLLNQLNQQFSLSPTNGELVKGIQQQLISIQKDIPRTKDYMSLIQTQTNSPTLAKRFNVYEESLNSTILDKQSGEGNVICPHLSKYEQSLVEAQRLINQLSQAKDSDELRFNPLNETVSTLRERLLKLRDEQLKCRRELKQRPYHQPFIDKTKEILNETKDVVDKIVEISPEIQKLVRDSKIQQISAICKASTDGSLETITTAGLGDFRKPPEKELVNEILQNVVSEVKMFTKLLETPEVKSKPKLSEELAKRIQMFSPVGVALEEQALDPTIEFVPVAEKLKQLNTDMKNLLAGIQSFKQNSAFTSLVEQTQSNLDYSLIKTPPNIDLAIRSIDENIVPIQQLSKLLKEIQTRSSTQPDLSAMRKIKNWNSLFDQAFIEMSQLKQKQKPNEQDLMKVKDVLLKINAECAQVPIEFKPHLQNKDFGAFGKSISAVRNHSHVAVNCVRLLPTSKKFEFDSSTFKPVVMEGEISDAMTELIKNYTNFMNVIQSAQQRDDIKENIEANLLLDELLKLMKTPNIQQVQNISDDRLAIETLIKAKELMPQCLEIASKVTSYLNNEAFQQVMKLISDNVSKCHMMLTRPHLTKLTAPKIVSQLQQTMDIALPNLASLMSLQSVLSNPTVTRLCQTYQQQANGLVRQMPSQNVQQQQQTVDQLNTLTAQLLQSLDNIPGAIEAIDKLEPIYSLTNKYTTAQRIPIKVAGHLIPRKPKDLDDQTVPVFNVVAEQINSPQINTQTATQIIDYLTKLQDTKQGMPLSIINNARNFIPCVKTLKPVYASDAARTVAISSNEPELRQKMLQILAVKDCMKASNYFPYFTQMLNDLDRAINSQLSNIPSPLITLYSQLKSDIQSINPSNLSAIPTFDNAITQYVALHKLDTTLNNFIAQSNGVQSLTPPLQSLMKIVNEFSPWLKQSDLTMESLVYTCADNIARNLEDIMQKDELGRIPDTTQNVLDQLIPILKNKQRGIAFNQENSEILSSILTNFSEKDLAAINKNAPPSIEKDQVNESFNYLTKMKPVMRIWSATKELIPNEVIRNETEVSLSAILRDLEGSLKQSSVQAEQIIAVSSADAALANLMKKLQANNSNQNKAVIDTMAQITKMQTELKKQSNNKQGVSILEFKNLANSALTATKQIAQISTPKITLNRLPNQSAKLIKLDTTGLKEQSTQQTMQAVTQLLLSLQASSNTVNPAAVLTDFGTLQNTKIEPIEIKTINNSMKEKIIEMKREKILQDPSSTLIKIDTKLDTKSPMERLQNVDQKLAQTPQITAEIFKNLMNQHQKFALIQRMNNLQNQQRTIFTDIQSINNEISHDFSINEIQDNLGSIQSQLDLLTDTEKLSDIQIALNPKQVLIQQAILSDACNLVSQPETKIPTNLGVQTMVNNEMKMLENFLIKLDPGSTASNFELADVKKFVERGLGVVNLVTKLQTLKSEIMRINPEIFRYSKTSEGFQAMSEQIPSHEIIEVQNIINDHLNMLNTSETLNLAQKSLTPDKTIKEIRLISNLLEMMSEKLGEKLMSDSKILPNESSIYSQAIYHQFEQMNREAIKINISSLVDLQKHQKVENFVTNSLCKLDLAQKIMSLQQTQLMMYPQTQIKPLQATDNVKQEIPMIAKQLELLNDNFALSQTVACLSPQSINIQQNLLSQLLVQISSKVNSLDEIKDNPQSKISNAKIISRVMEKELETIFAEPEKIQELEISQTSSLPSLQKFEFVNSAATKTVNLSSLISTIRQSPMTKTKNNQILSMEISNCNQDQIQNANDVCEQLTTLNELQPENVNSLLMQTNPIDQSLSVGILTDKLKSLLELSNKEDVANDIAMENRVFDHASLIQRDPKQLNTKINIEKTNIDQVDSMKTYVQLSSVDKLINLQRERLSIMPGIVEAATPQMIEKITTEVTPEKMDLMLKQLLDQLTNINEEKCQEEIKNMTTEDLVLQQLVISSSIDTALDEQSVKPIIENNVKDTKDIESVKSDEVAKEILTQKFEGIVKIPSSLKDINLSTNFDLAKINVDVTEQKARAKLNYQLLTAIKSIETKSPVIIAKATSKPVNFEKSEISAIQEKAKVYIDNPEEIHNIDEKDEDFLSKLLVVMQSLSDTIKPVSSEERKIAIEAKALGVTKIPIFSAVQTQVKSPATPKSSKSTPKKGKKSSVAKKSSAATPIVTKTIQKVTEKEIRPISLFDQQISLPTSDLTQAKTEVKVPTMDEIISSLVDVASNTVENVSLMSTTPLPQAQTILNQSCERATQICSKLLESNSLSYDPDVNVLVQVLPDLVGSMTRILPTLPKNVKQLLPDDPSVCITHVSNIQKASIELEDMEKLASYRKSLSDLLTIISKVEAAFTDEKYNPVAIASNIVAAVKSNDISKANLEIINFQAAKVQTAAKGFNTQQQFQSIEPVIAKINPAINLIHYKPTDPNAQKSVQVITSNIPTLVSLINKTAKSPFEQIAKISTIPQVIPAINESLSQIERSTVNLSKAISGTDKSSVNDNIIDLVRNTADTQNLLIKGIDIKAASFPAMVDFVSNLNSSVSHLNTIVSASSSSSVTPLALKRGQRRLARVITNLKEKIEDPTSKQESKSMLEKKKALFVNNATTAMQQIFATLSLKATATADENFNAVMKLQLPEINKNIKNIKETAVQLKSTNTNSIANNEFQANLDDLLTKFESFVDVASKTQDIAELTTKLVDISENLVSTVDSVSQMSDVKEQQPDTVSSDKIPVCFILPTPPVEQGELTASELCKDIKNLSIKFMNDYYDFTTKSLSAKTSNSDLADLINELNNQLKYICTKTQNLEIQSSNFERKSDIEKLLFEIANNFSTVIRTVRLKFLLSCPDFDNQAKECQKNLEQTFSQFSKVLEIIGKEESAAEELRKHFGIKFSQAIGPLTEALHKLESSAKTAAKLPKGKGKEKSQQMLELATKTGESVKSVMIWMKEHPTESNVNIDVLADFVGKVTEELENVDNHCHDLFAKKGKIDEHVFVPMISFSKLLDIFNNSIADDVTPALNTAITSCCNAATTLASTVEAPQEMNNEEEQEDGNVQLRIKSHIESIKLSDEDLMKKLILETNVVKARLLLNRFENKLSNI</sequence>
<evidence type="ECO:0000313" key="4">
    <source>
        <dbReference type="EMBL" id="EAY12489.1"/>
    </source>
</evidence>
<dbReference type="VEuPathDB" id="TrichDB:TVAGG3_0018820"/>
<evidence type="ECO:0000256" key="1">
    <source>
        <dbReference type="SAM" id="Coils"/>
    </source>
</evidence>
<feature type="domain" description="FERM" evidence="3">
    <location>
        <begin position="1"/>
        <end position="223"/>
    </location>
</feature>
<name>A2E4F4_TRIV3</name>
<feature type="compositionally biased region" description="Low complexity" evidence="2">
    <location>
        <begin position="3294"/>
        <end position="3304"/>
    </location>
</feature>
<dbReference type="Gene3D" id="1.20.80.10">
    <property type="match status" value="1"/>
</dbReference>
<evidence type="ECO:0000313" key="5">
    <source>
        <dbReference type="Proteomes" id="UP000001542"/>
    </source>
</evidence>
<reference evidence="4" key="2">
    <citation type="journal article" date="2007" name="Science">
        <title>Draft genome sequence of the sexually transmitted pathogen Trichomonas vaginalis.</title>
        <authorList>
            <person name="Carlton J.M."/>
            <person name="Hirt R.P."/>
            <person name="Silva J.C."/>
            <person name="Delcher A.L."/>
            <person name="Schatz M."/>
            <person name="Zhao Q."/>
            <person name="Wortman J.R."/>
            <person name="Bidwell S.L."/>
            <person name="Alsmark U.C.M."/>
            <person name="Besteiro S."/>
            <person name="Sicheritz-Ponten T."/>
            <person name="Noel C.J."/>
            <person name="Dacks J.B."/>
            <person name="Foster P.G."/>
            <person name="Simillion C."/>
            <person name="Van de Peer Y."/>
            <person name="Miranda-Saavedra D."/>
            <person name="Barton G.J."/>
            <person name="Westrop G.D."/>
            <person name="Mueller S."/>
            <person name="Dessi D."/>
            <person name="Fiori P.L."/>
            <person name="Ren Q."/>
            <person name="Paulsen I."/>
            <person name="Zhang H."/>
            <person name="Bastida-Corcuera F.D."/>
            <person name="Simoes-Barbosa A."/>
            <person name="Brown M.T."/>
            <person name="Hayes R.D."/>
            <person name="Mukherjee M."/>
            <person name="Okumura C.Y."/>
            <person name="Schneider R."/>
            <person name="Smith A.J."/>
            <person name="Vanacova S."/>
            <person name="Villalvazo M."/>
            <person name="Haas B.J."/>
            <person name="Pertea M."/>
            <person name="Feldblyum T.V."/>
            <person name="Utterback T.R."/>
            <person name="Shu C.L."/>
            <person name="Osoegawa K."/>
            <person name="de Jong P.J."/>
            <person name="Hrdy I."/>
            <person name="Horvathova L."/>
            <person name="Zubacova Z."/>
            <person name="Dolezal P."/>
            <person name="Malik S.B."/>
            <person name="Logsdon J.M. Jr."/>
            <person name="Henze K."/>
            <person name="Gupta A."/>
            <person name="Wang C.C."/>
            <person name="Dunne R.L."/>
            <person name="Upcroft J.A."/>
            <person name="Upcroft P."/>
            <person name="White O."/>
            <person name="Salzberg S.L."/>
            <person name="Tang P."/>
            <person name="Chiu C.-H."/>
            <person name="Lee Y.-S."/>
            <person name="Embley T.M."/>
            <person name="Coombs G.H."/>
            <person name="Mottram J.C."/>
            <person name="Tachezy J."/>
            <person name="Fraser-Liggett C.M."/>
            <person name="Johnson P.J."/>
        </authorList>
    </citation>
    <scope>NUCLEOTIDE SEQUENCE [LARGE SCALE GENOMIC DNA]</scope>
    <source>
        <strain evidence="4">G3</strain>
    </source>
</reference>
<dbReference type="OrthoDB" id="6018897at2759"/>
<dbReference type="SUPFAM" id="SSF47031">
    <property type="entry name" value="Second domain of FERM"/>
    <property type="match status" value="2"/>
</dbReference>
<dbReference type="InterPro" id="IPR000299">
    <property type="entry name" value="FERM_domain"/>
</dbReference>
<dbReference type="InterPro" id="IPR035963">
    <property type="entry name" value="FERM_2"/>
</dbReference>
<dbReference type="PROSITE" id="PS50057">
    <property type="entry name" value="FERM_3"/>
    <property type="match status" value="1"/>
</dbReference>
<dbReference type="InParanoid" id="A2E4F4"/>
<keyword evidence="5" id="KW-1185">Reference proteome</keyword>
<keyword evidence="1" id="KW-0175">Coiled coil</keyword>
<evidence type="ECO:0000259" key="3">
    <source>
        <dbReference type="PROSITE" id="PS50057"/>
    </source>
</evidence>
<feature type="coiled-coil region" evidence="1">
    <location>
        <begin position="1251"/>
        <end position="1278"/>
    </location>
</feature>
<dbReference type="VEuPathDB" id="TrichDB:TVAG_129030"/>